<protein>
    <recommendedName>
        <fullName evidence="5">Nonribosomal peptide synthetase 12</fullName>
    </recommendedName>
</protein>
<evidence type="ECO:0000256" key="2">
    <source>
        <dbReference type="SAM" id="Phobius"/>
    </source>
</evidence>
<feature type="transmembrane region" description="Helical" evidence="2">
    <location>
        <begin position="226"/>
        <end position="245"/>
    </location>
</feature>
<keyword evidence="2" id="KW-0472">Membrane</keyword>
<feature type="transmembrane region" description="Helical" evidence="2">
    <location>
        <begin position="145"/>
        <end position="171"/>
    </location>
</feature>
<dbReference type="InParanoid" id="A0A165FL01"/>
<reference evidence="3 4" key="1">
    <citation type="journal article" date="2016" name="Mol. Biol. Evol.">
        <title>Comparative Genomics of Early-Diverging Mushroom-Forming Fungi Provides Insights into the Origins of Lignocellulose Decay Capabilities.</title>
        <authorList>
            <person name="Nagy L.G."/>
            <person name="Riley R."/>
            <person name="Tritt A."/>
            <person name="Adam C."/>
            <person name="Daum C."/>
            <person name="Floudas D."/>
            <person name="Sun H."/>
            <person name="Yadav J.S."/>
            <person name="Pangilinan J."/>
            <person name="Larsson K.H."/>
            <person name="Matsuura K."/>
            <person name="Barry K."/>
            <person name="Labutti K."/>
            <person name="Kuo R."/>
            <person name="Ohm R.A."/>
            <person name="Bhattacharya S.S."/>
            <person name="Shirouzu T."/>
            <person name="Yoshinaga Y."/>
            <person name="Martin F.M."/>
            <person name="Grigoriev I.V."/>
            <person name="Hibbett D.S."/>
        </authorList>
    </citation>
    <scope>NUCLEOTIDE SEQUENCE [LARGE SCALE GENOMIC DNA]</scope>
    <source>
        <strain evidence="3 4">93-53</strain>
    </source>
</reference>
<feature type="region of interest" description="Disordered" evidence="1">
    <location>
        <begin position="65"/>
        <end position="89"/>
    </location>
</feature>
<feature type="transmembrane region" description="Helical" evidence="2">
    <location>
        <begin position="288"/>
        <end position="313"/>
    </location>
</feature>
<dbReference type="PANTHER" id="PTHR33927:SF5">
    <property type="entry name" value="ENZYME, PUTATIVE (AFU_ORTHOLOGUE AFUA_8G01222)-RELATED"/>
    <property type="match status" value="1"/>
</dbReference>
<evidence type="ECO:0008006" key="5">
    <source>
        <dbReference type="Google" id="ProtNLM"/>
    </source>
</evidence>
<dbReference type="STRING" id="1314785.A0A165FL01"/>
<proteinExistence type="predicted"/>
<dbReference type="RefSeq" id="XP_040766869.1">
    <property type="nucleotide sequence ID" value="XM_040902863.1"/>
</dbReference>
<keyword evidence="2" id="KW-1133">Transmembrane helix</keyword>
<dbReference type="Proteomes" id="UP000076871">
    <property type="component" value="Unassembled WGS sequence"/>
</dbReference>
<dbReference type="SUPFAM" id="SSF52343">
    <property type="entry name" value="Ferredoxin reductase-like, C-terminal NADP-linked domain"/>
    <property type="match status" value="1"/>
</dbReference>
<dbReference type="InterPro" id="IPR052979">
    <property type="entry name" value="Adenylate-forming_domain"/>
</dbReference>
<accession>A0A165FL01</accession>
<organism evidence="3 4">
    <name type="scientific">Laetiporus sulphureus 93-53</name>
    <dbReference type="NCBI Taxonomy" id="1314785"/>
    <lineage>
        <taxon>Eukaryota</taxon>
        <taxon>Fungi</taxon>
        <taxon>Dikarya</taxon>
        <taxon>Basidiomycota</taxon>
        <taxon>Agaricomycotina</taxon>
        <taxon>Agaricomycetes</taxon>
        <taxon>Polyporales</taxon>
        <taxon>Laetiporus</taxon>
    </lineage>
</organism>
<feature type="transmembrane region" description="Helical" evidence="2">
    <location>
        <begin position="183"/>
        <end position="206"/>
    </location>
</feature>
<dbReference type="GeneID" id="63819894"/>
<dbReference type="EMBL" id="KV427612">
    <property type="protein sequence ID" value="KZT09129.1"/>
    <property type="molecule type" value="Genomic_DNA"/>
</dbReference>
<dbReference type="AlphaFoldDB" id="A0A165FL01"/>
<evidence type="ECO:0000256" key="1">
    <source>
        <dbReference type="SAM" id="MobiDB-lite"/>
    </source>
</evidence>
<evidence type="ECO:0000313" key="3">
    <source>
        <dbReference type="EMBL" id="KZT09129.1"/>
    </source>
</evidence>
<feature type="transmembrane region" description="Helical" evidence="2">
    <location>
        <begin position="116"/>
        <end position="133"/>
    </location>
</feature>
<evidence type="ECO:0000313" key="4">
    <source>
        <dbReference type="Proteomes" id="UP000076871"/>
    </source>
</evidence>
<dbReference type="OrthoDB" id="3142841at2759"/>
<name>A0A165FL01_9APHY</name>
<feature type="transmembrane region" description="Helical" evidence="2">
    <location>
        <begin position="257"/>
        <end position="276"/>
    </location>
</feature>
<sequence>MDWTVRSTDHGSERDLSDFVNAVRRDFDSSDESASAYCASECSSSDLEEQSISSKRQDLASYLSSTTTRHIEEDPEDKGQSLGGFDDDDDDDISEEPQWRCLSYVRHQLLSLYRRIFGIVFVVNMGVFISYAIRGADAKQIGTVVVGNLFTAVVMRQEYVINAFFTVACLAPRSWPLAIRRTLAHVYSIVGIHSGAAVSGTVWSALFVGKATREVMSEGKTALRTLVVSYTILALLVMILVLAYPKFRTRHHDVFEMVHRFAGWVAVALVWAQVVLLTNDYRTSDEPLGYALVHSATFWLVIVLTSSIILSWLRLRKVPVRVEALSDHCARFYFNYVDTKPGHFTRMSTNPLFEWHSFATIREPGKSGYSSVISRAGDWTSKQIENPPDKIWVRGIPCYGVVSVTPLFRRVVMVATGSGIGPIAPVIFAKRTEIQLLWVAPSVRQTFGDKLVDSLLNASPGSVMYDTRTHAGRPDLIQLTYRMVRDFQAEAVVIISNRSLTEKVVYGMESRGIPAYGAIWDS</sequence>
<dbReference type="PANTHER" id="PTHR33927">
    <property type="entry name" value="TRANSMEMBRANE PROTEIN"/>
    <property type="match status" value="1"/>
</dbReference>
<gene>
    <name evidence="3" type="ORF">LAESUDRAFT_538877</name>
</gene>
<keyword evidence="2" id="KW-0812">Transmembrane</keyword>
<dbReference type="InterPro" id="IPR039261">
    <property type="entry name" value="FNR_nucleotide-bd"/>
</dbReference>
<keyword evidence="4" id="KW-1185">Reference proteome</keyword>